<gene>
    <name evidence="1" type="ORF">ISP08_09760</name>
</gene>
<dbReference type="InterPro" id="IPR012337">
    <property type="entry name" value="RNaseH-like_sf"/>
</dbReference>
<dbReference type="EMBL" id="CP064056">
    <property type="protein sequence ID" value="QPM74620.1"/>
    <property type="molecule type" value="Genomic_DNA"/>
</dbReference>
<keyword evidence="2" id="KW-1185">Reference proteome</keyword>
<dbReference type="SUPFAM" id="SSF53098">
    <property type="entry name" value="Ribonuclease H-like"/>
    <property type="match status" value="1"/>
</dbReference>
<dbReference type="InterPro" id="IPR043502">
    <property type="entry name" value="DNA/RNA_pol_sf"/>
</dbReference>
<accession>A0A7T1F9G6</accession>
<dbReference type="RefSeq" id="WP_195718505.1">
    <property type="nucleotide sequence ID" value="NZ_CP064056.1"/>
</dbReference>
<evidence type="ECO:0000313" key="1">
    <source>
        <dbReference type="EMBL" id="QPM74620.1"/>
    </source>
</evidence>
<dbReference type="Proteomes" id="UP000594455">
    <property type="component" value="Chromosome"/>
</dbReference>
<dbReference type="KEGG" id="sllo:ISP08_09760"/>
<sequence>MEDLLFFDIEVYKHNSFVVFKNIDKETVGIFTDKGEFEGLRKFIKDKTLVGYNNNYYDNKILRAMVDGKEQSKIKQINDNIITGEYVNYASVPNTTYDCFQQIDVSSPSLKKIEGNTGRMILETDIGFDIDRELTDEELEQEMKYCAYDVENTIDVFKERKSNYFDIKENLTDMLGNKKAMKWNTTTISSNILLGDMKPTSMWGPIEYYLPEGIFNNVPENVKDMWTSKKSNKTSITIEDFDCEVEFGFGGLHGVHKHIYKAHDVKLLDVASMYPHIILNIKALPEKALKKYEEILNERIKIKHVDKKKSDALKLVLNSVYGNLKNKYSALRNDNAALAVCVYGQVALYTLCKRLSETCTILNINTDGVAFTTNSDEYQKVWKDWEQEFNLTLEEDKFKTLIQKDVNNYIAVEPDGAIKVKGGDVNRYHSDAKFKNNNARILDIALVDHLVYDKPIIQTLQEYRNQPHLYQYILQAGRTYKGTYDSNENKLQKVNRVFAAMQFGEAYRLYKVKEIDGQESWARFPDAPENMKVWNHEIYDEEGNSLIPDFEKFIDINHYYQILVKKLERWKEPV</sequence>
<dbReference type="Gene3D" id="3.90.1600.10">
    <property type="entry name" value="Palm domain of DNA polymerase"/>
    <property type="match status" value="1"/>
</dbReference>
<dbReference type="InterPro" id="IPR023211">
    <property type="entry name" value="DNA_pol_palm_dom_sf"/>
</dbReference>
<reference evidence="1 2" key="1">
    <citation type="submission" date="2020-10" db="EMBL/GenBank/DDBJ databases">
        <title>Closed genome sequences of Staphylococcus lloydii sp. nov. and Staphylococcus durrellii sp. nov. Isolated from Captive Fruit Bats (Pteropus livingstonii).</title>
        <authorList>
            <person name="Fountain K."/>
        </authorList>
    </citation>
    <scope>NUCLEOTIDE SEQUENCE [LARGE SCALE GENOMIC DNA]</scope>
    <source>
        <strain evidence="1 2">23_2_7_LY</strain>
    </source>
</reference>
<name>A0A7T1F9G6_9STAP</name>
<dbReference type="SUPFAM" id="SSF56672">
    <property type="entry name" value="DNA/RNA polymerases"/>
    <property type="match status" value="1"/>
</dbReference>
<organism evidence="1 2">
    <name type="scientific">Staphylococcus lloydii</name>
    <dbReference type="NCBI Taxonomy" id="2781774"/>
    <lineage>
        <taxon>Bacteria</taxon>
        <taxon>Bacillati</taxon>
        <taxon>Bacillota</taxon>
        <taxon>Bacilli</taxon>
        <taxon>Bacillales</taxon>
        <taxon>Staphylococcaceae</taxon>
        <taxon>Staphylococcus</taxon>
    </lineage>
</organism>
<protein>
    <submittedName>
        <fullName evidence="1">Uncharacterized protein</fullName>
    </submittedName>
</protein>
<evidence type="ECO:0000313" key="2">
    <source>
        <dbReference type="Proteomes" id="UP000594455"/>
    </source>
</evidence>
<proteinExistence type="predicted"/>
<dbReference type="AlphaFoldDB" id="A0A7T1F9G6"/>